<protein>
    <recommendedName>
        <fullName evidence="3">Flagellar FliJ protein</fullName>
    </recommendedName>
</protein>
<dbReference type="Proteomes" id="UP000825886">
    <property type="component" value="Chromosome"/>
</dbReference>
<evidence type="ECO:0000313" key="1">
    <source>
        <dbReference type="EMBL" id="QZN95362.1"/>
    </source>
</evidence>
<organism evidence="1 2">
    <name type="scientific">Symbiopectobacterium purcellii</name>
    <dbReference type="NCBI Taxonomy" id="2871826"/>
    <lineage>
        <taxon>Bacteria</taxon>
        <taxon>Pseudomonadati</taxon>
        <taxon>Pseudomonadota</taxon>
        <taxon>Gammaproteobacteria</taxon>
        <taxon>Enterobacterales</taxon>
        <taxon>Enterobacteriaceae</taxon>
    </lineage>
</organism>
<accession>A0ABX9AJM7</accession>
<proteinExistence type="predicted"/>
<evidence type="ECO:0000313" key="2">
    <source>
        <dbReference type="Proteomes" id="UP000825886"/>
    </source>
</evidence>
<keyword evidence="2" id="KW-1185">Reference proteome</keyword>
<sequence>MSQRPVIATAQCAGSTVMLRALLAIKQRREITLRRQLVQQRSQLQQLEQDMCTCSTQRTLLVEKRNAWLAWSGTRISDELLAHKQTLMTLRDKDQQLMANQMALSDEQHAVLAQQDAVRHALNVVMKKQEKLHSVLNDAGGRR</sequence>
<reference evidence="1 2" key="1">
    <citation type="submission" date="2021-08" db="EMBL/GenBank/DDBJ databases">
        <title>Culture and genomic analysis of Symbiopectobacterium purcellii sp. nov. gen. nov., isolated from the leafhopper Empoasca decipiens.</title>
        <authorList>
            <person name="Nadal-Jimenez P."/>
            <person name="Siozios S."/>
            <person name="Halliday N."/>
            <person name="Camara M."/>
            <person name="Hurst G.D.D."/>
        </authorList>
    </citation>
    <scope>NUCLEOTIDE SEQUENCE [LARGE SCALE GENOMIC DNA]</scope>
    <source>
        <strain evidence="1 2">SyEd1</strain>
    </source>
</reference>
<dbReference type="RefSeq" id="WP_222158462.1">
    <property type="nucleotide sequence ID" value="NZ_CP081864.1"/>
</dbReference>
<evidence type="ECO:0008006" key="3">
    <source>
        <dbReference type="Google" id="ProtNLM"/>
    </source>
</evidence>
<gene>
    <name evidence="1" type="ORF">K6K13_19515</name>
</gene>
<name>A0ABX9AJM7_9ENTR</name>
<dbReference type="EMBL" id="CP081864">
    <property type="protein sequence ID" value="QZN95362.1"/>
    <property type="molecule type" value="Genomic_DNA"/>
</dbReference>